<evidence type="ECO:0000256" key="1">
    <source>
        <dbReference type="SAM" id="MobiDB-lite"/>
    </source>
</evidence>
<gene>
    <name evidence="2" type="ORF">TASIC1_0015016300</name>
</gene>
<dbReference type="Proteomes" id="UP000517252">
    <property type="component" value="Unassembled WGS sequence"/>
</dbReference>
<proteinExistence type="predicted"/>
<accession>A0A6V8R4J8</accession>
<feature type="compositionally biased region" description="Basic and acidic residues" evidence="1">
    <location>
        <begin position="244"/>
        <end position="256"/>
    </location>
</feature>
<name>A0A6V8R4J8_TRIAP</name>
<feature type="region of interest" description="Disordered" evidence="1">
    <location>
        <begin position="232"/>
        <end position="283"/>
    </location>
</feature>
<organism evidence="2 3">
    <name type="scientific">Trichoderma asperellum</name>
    <name type="common">Filamentous fungus</name>
    <dbReference type="NCBI Taxonomy" id="101201"/>
    <lineage>
        <taxon>Eukaryota</taxon>
        <taxon>Fungi</taxon>
        <taxon>Dikarya</taxon>
        <taxon>Ascomycota</taxon>
        <taxon>Pezizomycotina</taxon>
        <taxon>Sordariomycetes</taxon>
        <taxon>Hypocreomycetidae</taxon>
        <taxon>Hypocreales</taxon>
        <taxon>Hypocreaceae</taxon>
        <taxon>Trichoderma</taxon>
    </lineage>
</organism>
<feature type="region of interest" description="Disordered" evidence="1">
    <location>
        <begin position="169"/>
        <end position="189"/>
    </location>
</feature>
<sequence length="373" mass="40683">MRPGIQGGRTAALCANSWPYARPQHAEQLRARHVPALLGMPISDAVHIPYRPRSPYYNGALHMRTGLLRSQGQISEHGRDACWAPARRPMHQYTKRSKHSLTEAGFLQRQLAQRPIKMPGSGLLTRHAQGEGIGGARRLSGGGFFLRLLLPFSLSALICLSAVASRSSGAQEQQDLDPPSYHAMGGSLKRSHRQAWRNCSAPMRTCTPLRCAGASSGRMSSLRIRHPRSCERAAVQSAGRSHASPKEEQNEAHNLDVGRPTHTLNTPRNLPQPPSLHAGPSPTWPSQTITFKGNHLACALSFFGLRYVVAAAVASTLPPTILPPDREKPAITNRLRADTGCLRRLTLVLAAHCRSVSARLLRRPISFCPASTP</sequence>
<reference evidence="2 3" key="1">
    <citation type="submission" date="2020-07" db="EMBL/GenBank/DDBJ databases">
        <title>Trichoderma asperellum IC-1 whole genome shotgun sequence.</title>
        <authorList>
            <person name="Kanamasa S."/>
            <person name="Takahashi H."/>
        </authorList>
    </citation>
    <scope>NUCLEOTIDE SEQUENCE [LARGE SCALE GENOMIC DNA]</scope>
    <source>
        <strain evidence="2 3">IC-1</strain>
    </source>
</reference>
<dbReference type="AlphaFoldDB" id="A0A6V8R4J8"/>
<protein>
    <submittedName>
        <fullName evidence="2">Uncharacterized protein</fullName>
    </submittedName>
</protein>
<comment type="caution">
    <text evidence="2">The sequence shown here is derived from an EMBL/GenBank/DDBJ whole genome shotgun (WGS) entry which is preliminary data.</text>
</comment>
<dbReference type="EMBL" id="BLZH01000015">
    <property type="protein sequence ID" value="GFP59994.1"/>
    <property type="molecule type" value="Genomic_DNA"/>
</dbReference>
<dbReference type="OrthoDB" id="10503265at2759"/>
<evidence type="ECO:0000313" key="3">
    <source>
        <dbReference type="Proteomes" id="UP000517252"/>
    </source>
</evidence>
<evidence type="ECO:0000313" key="2">
    <source>
        <dbReference type="EMBL" id="GFP59994.1"/>
    </source>
</evidence>